<dbReference type="FunFam" id="1.20.5.170:FF:000002">
    <property type="entry name" value="Type I keratin KA11"/>
    <property type="match status" value="1"/>
</dbReference>
<feature type="non-terminal residue" evidence="5">
    <location>
        <position position="271"/>
    </location>
</feature>
<dbReference type="SMART" id="SM01391">
    <property type="entry name" value="Filament"/>
    <property type="match status" value="1"/>
</dbReference>
<name>A0A7L3YYG9_FREGA</name>
<feature type="coiled-coil region" evidence="3">
    <location>
        <begin position="216"/>
        <end position="271"/>
    </location>
</feature>
<dbReference type="AlphaFoldDB" id="A0A7L3YYG9"/>
<reference evidence="5 6" key="1">
    <citation type="submission" date="2019-09" db="EMBL/GenBank/DDBJ databases">
        <title>Bird 10,000 Genomes (B10K) Project - Family phase.</title>
        <authorList>
            <person name="Zhang G."/>
        </authorList>
    </citation>
    <scope>NUCLEOTIDE SEQUENCE [LARGE SCALE GENOMIC DNA]</scope>
    <source>
        <strain evidence="5">B10K-DU-006-09</strain>
        <tissue evidence="5">Muscle</tissue>
    </source>
</reference>
<dbReference type="Proteomes" id="UP000563060">
    <property type="component" value="Unassembled WGS sequence"/>
</dbReference>
<sequence>TPFQLPLLQIISATVDNNKLLLDIDNSKMTADDFRMKYENELIIRQTVEADINGLRNILDDLTLVRSSLESELESLKDELIALKRNYEEEMRQLQSQTGGDVSVEVNAAPGEDLTKTLNDLRNEYEQIIEKNRREVEQWYEVKVCSNAQSGVSFCGKTQKKVAMPLAKRGRLLTCTAGEWEGKSCCGKAAVAEGEQARSHVQRWVEQTESRYGCLLQQIQGQINSVEGELASIRCEMESQNQEYKMLLGIKTRLEQEIAQYRALLQEGQQD</sequence>
<dbReference type="PROSITE" id="PS51842">
    <property type="entry name" value="IF_ROD_2"/>
    <property type="match status" value="1"/>
</dbReference>
<feature type="non-terminal residue" evidence="5">
    <location>
        <position position="1"/>
    </location>
</feature>
<protein>
    <submittedName>
        <fullName evidence="5">K1C13 protein</fullName>
    </submittedName>
</protein>
<dbReference type="Pfam" id="PF00038">
    <property type="entry name" value="Filament"/>
    <property type="match status" value="1"/>
</dbReference>
<keyword evidence="6" id="KW-1185">Reference proteome</keyword>
<organism evidence="5 6">
    <name type="scientific">Fregetta grallaria</name>
    <name type="common">White-bellied storm-petrel</name>
    <name type="synonym">Procellaria grallaria</name>
    <dbReference type="NCBI Taxonomy" id="79628"/>
    <lineage>
        <taxon>Eukaryota</taxon>
        <taxon>Metazoa</taxon>
        <taxon>Chordata</taxon>
        <taxon>Craniata</taxon>
        <taxon>Vertebrata</taxon>
        <taxon>Euteleostomi</taxon>
        <taxon>Archelosauria</taxon>
        <taxon>Archosauria</taxon>
        <taxon>Dinosauria</taxon>
        <taxon>Saurischia</taxon>
        <taxon>Theropoda</taxon>
        <taxon>Coelurosauria</taxon>
        <taxon>Aves</taxon>
        <taxon>Neognathae</taxon>
        <taxon>Neoaves</taxon>
        <taxon>Aequornithes</taxon>
        <taxon>Procellariiformes</taxon>
        <taxon>Hydrobatidae</taxon>
        <taxon>Fregetta</taxon>
    </lineage>
</organism>
<comment type="caution">
    <text evidence="5">The sequence shown here is derived from an EMBL/GenBank/DDBJ whole genome shotgun (WGS) entry which is preliminary data.</text>
</comment>
<keyword evidence="1" id="KW-0403">Intermediate filament</keyword>
<dbReference type="Gene3D" id="1.20.5.1160">
    <property type="entry name" value="Vasodilator-stimulated phosphoprotein"/>
    <property type="match status" value="1"/>
</dbReference>
<evidence type="ECO:0000313" key="6">
    <source>
        <dbReference type="Proteomes" id="UP000563060"/>
    </source>
</evidence>
<dbReference type="InterPro" id="IPR039008">
    <property type="entry name" value="IF_rod_dom"/>
</dbReference>
<dbReference type="GO" id="GO:0045109">
    <property type="term" value="P:intermediate filament organization"/>
    <property type="evidence" value="ECO:0007669"/>
    <property type="project" value="TreeGrafter"/>
</dbReference>
<dbReference type="InterPro" id="IPR002957">
    <property type="entry name" value="Keratin_I"/>
</dbReference>
<dbReference type="GO" id="GO:0005882">
    <property type="term" value="C:intermediate filament"/>
    <property type="evidence" value="ECO:0007669"/>
    <property type="project" value="UniProtKB-KW"/>
</dbReference>
<dbReference type="PANTHER" id="PTHR23239">
    <property type="entry name" value="INTERMEDIATE FILAMENT"/>
    <property type="match status" value="1"/>
</dbReference>
<dbReference type="SUPFAM" id="SSF64593">
    <property type="entry name" value="Intermediate filament protein, coiled coil region"/>
    <property type="match status" value="1"/>
</dbReference>
<dbReference type="PRINTS" id="PR01248">
    <property type="entry name" value="TYPE1KERATIN"/>
</dbReference>
<evidence type="ECO:0000256" key="3">
    <source>
        <dbReference type="SAM" id="Coils"/>
    </source>
</evidence>
<proteinExistence type="predicted"/>
<dbReference type="GO" id="GO:0005198">
    <property type="term" value="F:structural molecule activity"/>
    <property type="evidence" value="ECO:0007669"/>
    <property type="project" value="InterPro"/>
</dbReference>
<evidence type="ECO:0000256" key="1">
    <source>
        <dbReference type="ARBA" id="ARBA00022754"/>
    </source>
</evidence>
<dbReference type="GO" id="GO:0030855">
    <property type="term" value="P:epithelial cell differentiation"/>
    <property type="evidence" value="ECO:0007669"/>
    <property type="project" value="TreeGrafter"/>
</dbReference>
<gene>
    <name evidence="5" type="primary">Krt13_0</name>
    <name evidence="5" type="ORF">FREGRA_R01555</name>
</gene>
<dbReference type="Gene3D" id="1.20.5.170">
    <property type="match status" value="1"/>
</dbReference>
<feature type="domain" description="IF rod" evidence="4">
    <location>
        <begin position="1"/>
        <end position="271"/>
    </location>
</feature>
<evidence type="ECO:0000259" key="4">
    <source>
        <dbReference type="PROSITE" id="PS51842"/>
    </source>
</evidence>
<dbReference type="PANTHER" id="PTHR23239:SF379">
    <property type="entry name" value="IF ROD DOMAIN-CONTAINING PROTEIN"/>
    <property type="match status" value="1"/>
</dbReference>
<feature type="coiled-coil region" evidence="3">
    <location>
        <begin position="59"/>
        <end position="138"/>
    </location>
</feature>
<accession>A0A7L3YYG9</accession>
<dbReference type="EMBL" id="VZZT01001113">
    <property type="protein sequence ID" value="NXW06273.1"/>
    <property type="molecule type" value="Genomic_DNA"/>
</dbReference>
<evidence type="ECO:0000256" key="2">
    <source>
        <dbReference type="ARBA" id="ARBA00023054"/>
    </source>
</evidence>
<evidence type="ECO:0000313" key="5">
    <source>
        <dbReference type="EMBL" id="NXW06273.1"/>
    </source>
</evidence>
<keyword evidence="2 3" id="KW-0175">Coiled coil</keyword>